<dbReference type="Pfam" id="PF00990">
    <property type="entry name" value="GGDEF"/>
    <property type="match status" value="1"/>
</dbReference>
<feature type="domain" description="Response regulatory" evidence="9">
    <location>
        <begin position="661"/>
        <end position="777"/>
    </location>
</feature>
<dbReference type="InterPro" id="IPR036388">
    <property type="entry name" value="WH-like_DNA-bd_sf"/>
</dbReference>
<dbReference type="Gene3D" id="6.10.250.690">
    <property type="match status" value="1"/>
</dbReference>
<evidence type="ECO:0000259" key="9">
    <source>
        <dbReference type="PROSITE" id="PS50110"/>
    </source>
</evidence>
<dbReference type="SMART" id="SM00448">
    <property type="entry name" value="REC"/>
    <property type="match status" value="3"/>
</dbReference>
<feature type="domain" description="Response regulatory" evidence="9">
    <location>
        <begin position="8"/>
        <end position="122"/>
    </location>
</feature>
<dbReference type="Pfam" id="PF00486">
    <property type="entry name" value="Trans_reg_C"/>
    <property type="match status" value="1"/>
</dbReference>
<dbReference type="AlphaFoldDB" id="A0A6H1TZG7"/>
<feature type="DNA-binding region" description="OmpR/PhoB-type" evidence="8">
    <location>
        <begin position="130"/>
        <end position="229"/>
    </location>
</feature>
<dbReference type="GO" id="GO:0032993">
    <property type="term" value="C:protein-DNA complex"/>
    <property type="evidence" value="ECO:0007669"/>
    <property type="project" value="TreeGrafter"/>
</dbReference>
<evidence type="ECO:0000256" key="3">
    <source>
        <dbReference type="ARBA" id="ARBA00023015"/>
    </source>
</evidence>
<dbReference type="Gene3D" id="1.10.10.10">
    <property type="entry name" value="Winged helix-like DNA-binding domain superfamily/Winged helix DNA-binding domain"/>
    <property type="match status" value="1"/>
</dbReference>
<accession>A0A6H1TZG7</accession>
<dbReference type="PANTHER" id="PTHR48111:SF15">
    <property type="entry name" value="OMPR SUBFAMILY"/>
    <property type="match status" value="1"/>
</dbReference>
<evidence type="ECO:0000256" key="7">
    <source>
        <dbReference type="PROSITE-ProRule" id="PRU00169"/>
    </source>
</evidence>
<feature type="domain" description="HPt" evidence="11">
    <location>
        <begin position="391"/>
        <end position="497"/>
    </location>
</feature>
<dbReference type="CDD" id="cd00383">
    <property type="entry name" value="trans_reg_C"/>
    <property type="match status" value="1"/>
</dbReference>
<dbReference type="SUPFAM" id="SSF55073">
    <property type="entry name" value="Nucleotide cyclase"/>
    <property type="match status" value="1"/>
</dbReference>
<feature type="modified residue" description="Phosphohistidine" evidence="6">
    <location>
        <position position="438"/>
    </location>
</feature>
<dbReference type="InterPro" id="IPR029787">
    <property type="entry name" value="Nucleotide_cyclase"/>
</dbReference>
<sequence>MIDKAAMRILLVEDDEPIAEALVANLSEQNYVVDVATDGEVGWNLIEACAYDLILLDLMLPKVDGITLCHRLRAEGYQMPILLVTAKDSTEDKVKGLDAGADDYMVKPFKVAELTARIRALLRRGNSPLPPVLEWGQLQLNPSTCEVHFGGKPVTLTPTEYRLLELFLRNSNRVYSRSAILDHLWSFEEPPAEDTIRAHIKGLRQKLKAVGAPADLIETVYGLGYRLKALPTGAPGPRAIDVLVAGLDGELVEQLRQRLSEVEICSVQTGEETLEQLGAKRWSLLTIAHRLSNPAAVEVLRQAGTKGLTDNLPIVYCVPDGTDTEAIAATGKKRKTKAKKGERRKTKGGSEAIAFVGDPVDGETLVRQIADTLQLSLNDPPSLTEAQKQQTQAAVAKVWERFKDRICDRVTIVEQAAIALKKGHLDNELRQSAHHEAHKLVGSLGTFGFNEGSQLARQVEQLLDCAEVPEEKALYFADLVVQLRAEIDDKRRDEDRNHKGSQDERPLLLVVDDDRELSEPIAQEAGRWGMKVLVARQVAQAREAIARRRPDVVLLDISLPVDPGGASDNGATPEALEAIPLETDCTNEEDRKQEGLKLLEELTNRTPPVPVLVSTVHGSVEDRLEVARLGGRAFLEKPVPPSQVMEAVTQVLQRTHTTEAQVMVVDDDPQILTLLRTFLEPWGMRLITLSDPQRFWDTLELSTPDLIVLDVEMPHMSGIELCQVVRNDPRWSGLPVLFLTGHTDPETVHQVFASGADDYVSKPIVGPELVTRIVNRLERTQLLRNMAETDALTGVANRRKSTQELGKYLHQAERHDRPLCLAILDLDRFKQVNDRYGHATGDAVLRQFGKLLLRTFRSEDVVARWGGEEFIVGMYGMTKHEGLKRLNQVLQMVNHDLSVGPPEDRFYVTFSAGISEYPEDGKDIQSLYRTADKALYQAKDRGRNCVLAY</sequence>
<protein>
    <submittedName>
        <fullName evidence="13">Response regulator</fullName>
    </submittedName>
</protein>
<dbReference type="InterPro" id="IPR043128">
    <property type="entry name" value="Rev_trsase/Diguanyl_cyclase"/>
</dbReference>
<dbReference type="FunFam" id="3.30.70.270:FF:000001">
    <property type="entry name" value="Diguanylate cyclase domain protein"/>
    <property type="match status" value="1"/>
</dbReference>
<dbReference type="KEGG" id="oxy:HCG48_09270"/>
<organism evidence="13 14">
    <name type="scientific">Oxynema aestuarii AP17</name>
    <dbReference type="NCBI Taxonomy" id="2064643"/>
    <lineage>
        <taxon>Bacteria</taxon>
        <taxon>Bacillati</taxon>
        <taxon>Cyanobacteriota</taxon>
        <taxon>Cyanophyceae</taxon>
        <taxon>Oscillatoriophycideae</taxon>
        <taxon>Oscillatoriales</taxon>
        <taxon>Oscillatoriaceae</taxon>
        <taxon>Oxynema</taxon>
        <taxon>Oxynema aestuarii</taxon>
    </lineage>
</organism>
<dbReference type="InterPro" id="IPR001789">
    <property type="entry name" value="Sig_transdc_resp-reg_receiver"/>
</dbReference>
<dbReference type="InterPro" id="IPR008207">
    <property type="entry name" value="Sig_transdc_His_kin_Hpt_dom"/>
</dbReference>
<dbReference type="SMART" id="SM00267">
    <property type="entry name" value="GGDEF"/>
    <property type="match status" value="1"/>
</dbReference>
<dbReference type="GO" id="GO:0005829">
    <property type="term" value="C:cytosol"/>
    <property type="evidence" value="ECO:0007669"/>
    <property type="project" value="TreeGrafter"/>
</dbReference>
<dbReference type="CDD" id="cd00156">
    <property type="entry name" value="REC"/>
    <property type="match status" value="2"/>
</dbReference>
<dbReference type="InterPro" id="IPR036641">
    <property type="entry name" value="HPT_dom_sf"/>
</dbReference>
<dbReference type="GO" id="GO:0006355">
    <property type="term" value="P:regulation of DNA-templated transcription"/>
    <property type="evidence" value="ECO:0007669"/>
    <property type="project" value="InterPro"/>
</dbReference>
<feature type="modified residue" description="4-aspartylphosphate" evidence="7">
    <location>
        <position position="57"/>
    </location>
</feature>
<feature type="domain" description="Response regulatory" evidence="9">
    <location>
        <begin position="507"/>
        <end position="652"/>
    </location>
</feature>
<dbReference type="FunFam" id="3.40.50.2300:FF:000002">
    <property type="entry name" value="DNA-binding response regulator PhoP"/>
    <property type="match status" value="1"/>
</dbReference>
<dbReference type="SMART" id="SM00862">
    <property type="entry name" value="Trans_reg_C"/>
    <property type="match status" value="1"/>
</dbReference>
<evidence type="ECO:0000256" key="1">
    <source>
        <dbReference type="ARBA" id="ARBA00022553"/>
    </source>
</evidence>
<evidence type="ECO:0000313" key="13">
    <source>
        <dbReference type="EMBL" id="QIZ70749.1"/>
    </source>
</evidence>
<dbReference type="Gene3D" id="3.40.50.2300">
    <property type="match status" value="3"/>
</dbReference>
<dbReference type="Gene3D" id="3.30.70.270">
    <property type="match status" value="1"/>
</dbReference>
<evidence type="ECO:0000256" key="6">
    <source>
        <dbReference type="PROSITE-ProRule" id="PRU00110"/>
    </source>
</evidence>
<feature type="modified residue" description="4-aspartylphosphate" evidence="7">
    <location>
        <position position="556"/>
    </location>
</feature>
<dbReference type="SUPFAM" id="SSF47226">
    <property type="entry name" value="Histidine-containing phosphotransfer domain, HPT domain"/>
    <property type="match status" value="1"/>
</dbReference>
<dbReference type="PROSITE" id="PS51755">
    <property type="entry name" value="OMPR_PHOB"/>
    <property type="match status" value="1"/>
</dbReference>
<dbReference type="InterPro" id="IPR000160">
    <property type="entry name" value="GGDEF_dom"/>
</dbReference>
<dbReference type="CDD" id="cd19935">
    <property type="entry name" value="REC_OmpR_CusR-like"/>
    <property type="match status" value="1"/>
</dbReference>
<reference evidence="13 14" key="1">
    <citation type="submission" date="2020-04" db="EMBL/GenBank/DDBJ databases">
        <authorList>
            <person name="Basu S."/>
            <person name="Maruthanayagam V."/>
            <person name="Chakraborty S."/>
            <person name="Pramanik A."/>
            <person name="Mukherjee J."/>
            <person name="Brink B."/>
        </authorList>
    </citation>
    <scope>NUCLEOTIDE SEQUENCE [LARGE SCALE GENOMIC DNA]</scope>
    <source>
        <strain evidence="13 14">AP17</strain>
    </source>
</reference>
<evidence type="ECO:0000259" key="12">
    <source>
        <dbReference type="PROSITE" id="PS51755"/>
    </source>
</evidence>
<dbReference type="Pfam" id="PF01627">
    <property type="entry name" value="Hpt"/>
    <property type="match status" value="1"/>
</dbReference>
<dbReference type="Gene3D" id="1.20.120.160">
    <property type="entry name" value="HPT domain"/>
    <property type="match status" value="1"/>
</dbReference>
<dbReference type="GO" id="GO:0000156">
    <property type="term" value="F:phosphorelay response regulator activity"/>
    <property type="evidence" value="ECO:0007669"/>
    <property type="project" value="TreeGrafter"/>
</dbReference>
<evidence type="ECO:0000313" key="14">
    <source>
        <dbReference type="Proteomes" id="UP000500857"/>
    </source>
</evidence>
<evidence type="ECO:0000259" key="11">
    <source>
        <dbReference type="PROSITE" id="PS50894"/>
    </source>
</evidence>
<dbReference type="Pfam" id="PF00072">
    <property type="entry name" value="Response_reg"/>
    <property type="match status" value="2"/>
</dbReference>
<keyword evidence="3" id="KW-0805">Transcription regulation</keyword>
<evidence type="ECO:0000256" key="5">
    <source>
        <dbReference type="ARBA" id="ARBA00023163"/>
    </source>
</evidence>
<dbReference type="SUPFAM" id="SSF52172">
    <property type="entry name" value="CheY-like"/>
    <property type="match status" value="3"/>
</dbReference>
<dbReference type="InterPro" id="IPR011006">
    <property type="entry name" value="CheY-like_superfamily"/>
</dbReference>
<dbReference type="PROSITE" id="PS50110">
    <property type="entry name" value="RESPONSE_REGULATORY"/>
    <property type="match status" value="3"/>
</dbReference>
<name>A0A6H1TZG7_9CYAN</name>
<evidence type="ECO:0000256" key="2">
    <source>
        <dbReference type="ARBA" id="ARBA00023012"/>
    </source>
</evidence>
<dbReference type="NCBIfam" id="TIGR00254">
    <property type="entry name" value="GGDEF"/>
    <property type="match status" value="1"/>
</dbReference>
<dbReference type="InterPro" id="IPR039420">
    <property type="entry name" value="WalR-like"/>
</dbReference>
<evidence type="ECO:0000256" key="4">
    <source>
        <dbReference type="ARBA" id="ARBA00023125"/>
    </source>
</evidence>
<evidence type="ECO:0000256" key="8">
    <source>
        <dbReference type="PROSITE-ProRule" id="PRU01091"/>
    </source>
</evidence>
<feature type="modified residue" description="4-aspartylphosphate" evidence="7">
    <location>
        <position position="710"/>
    </location>
</feature>
<dbReference type="GO" id="GO:0000976">
    <property type="term" value="F:transcription cis-regulatory region binding"/>
    <property type="evidence" value="ECO:0007669"/>
    <property type="project" value="TreeGrafter"/>
</dbReference>
<dbReference type="Proteomes" id="UP000500857">
    <property type="component" value="Chromosome"/>
</dbReference>
<dbReference type="EMBL" id="CP051167">
    <property type="protein sequence ID" value="QIZ70749.1"/>
    <property type="molecule type" value="Genomic_DNA"/>
</dbReference>
<proteinExistence type="predicted"/>
<dbReference type="PROSITE" id="PS50894">
    <property type="entry name" value="HPT"/>
    <property type="match status" value="1"/>
</dbReference>
<keyword evidence="4 8" id="KW-0238">DNA-binding</keyword>
<dbReference type="InterPro" id="IPR001867">
    <property type="entry name" value="OmpR/PhoB-type_DNA-bd"/>
</dbReference>
<keyword evidence="5" id="KW-0804">Transcription</keyword>
<evidence type="ECO:0000259" key="10">
    <source>
        <dbReference type="PROSITE" id="PS50887"/>
    </source>
</evidence>
<dbReference type="PROSITE" id="PS50887">
    <property type="entry name" value="GGDEF"/>
    <property type="match status" value="1"/>
</dbReference>
<dbReference type="CDD" id="cd01949">
    <property type="entry name" value="GGDEF"/>
    <property type="match status" value="1"/>
</dbReference>
<keyword evidence="14" id="KW-1185">Reference proteome</keyword>
<feature type="domain" description="GGDEF" evidence="10">
    <location>
        <begin position="817"/>
        <end position="949"/>
    </location>
</feature>
<keyword evidence="1 7" id="KW-0597">Phosphoprotein</keyword>
<keyword evidence="2" id="KW-0902">Two-component regulatory system</keyword>
<gene>
    <name evidence="13" type="ORF">HCG48_09270</name>
</gene>
<dbReference type="PANTHER" id="PTHR48111">
    <property type="entry name" value="REGULATOR OF RPOS"/>
    <property type="match status" value="1"/>
</dbReference>
<feature type="domain" description="OmpR/PhoB-type" evidence="12">
    <location>
        <begin position="130"/>
        <end position="229"/>
    </location>
</feature>